<dbReference type="EMBL" id="JAVHNQ010000007">
    <property type="protein sequence ID" value="KAK6341562.1"/>
    <property type="molecule type" value="Genomic_DNA"/>
</dbReference>
<sequence>MCHICQCPNEVLLEIFSYFDNDGKTSFNPKHYADGDPREQIYTIPDPDEPFARDDETPEEAVARPDRAALFDFRRVCRMFNALVTPLAFARIRLAFNLEHTERLVRNLIEAESELASHVKHITISPKAYLEKPCILENGRLTDSSGGNAHLQAHWALTFVDELSKLFTDLPPNTVEITIRSVYDTNWDHTNSIEQLNKIFYLAISQASSSVSTKQIRKTNIHADDVDTMEHLWWDADPTGNLMDSVFYRHTFFPVQRRMPPLIAGAEEINIFSPRPAFFATQTIAAHLPPGIKYLTIQSQYHCSGDSVKWYQLPCAETLHSLVLGSSDMRDVRLLQLVRALVNVSKFHIYNCDIFDGTRPSTWPVVQVDDITQLRWAHIFDAAAHLEKLVDFQAGNLSYQSVRKTYRYLDVKRLWIFTPHDQDFESFRLLKRSLFKKGGNVDNACSNQGWYLDEKLEPRGITLAVIEEDPKYRHLAQKKTQEDYEVEERRRHYWRSVNFEP</sequence>
<protein>
    <recommendedName>
        <fullName evidence="3">F-box domain-containing protein</fullName>
    </recommendedName>
</protein>
<dbReference type="AlphaFoldDB" id="A0AAV9UIH9"/>
<organism evidence="1 2">
    <name type="scientific">Orbilia brochopaga</name>
    <dbReference type="NCBI Taxonomy" id="3140254"/>
    <lineage>
        <taxon>Eukaryota</taxon>
        <taxon>Fungi</taxon>
        <taxon>Dikarya</taxon>
        <taxon>Ascomycota</taxon>
        <taxon>Pezizomycotina</taxon>
        <taxon>Orbiliomycetes</taxon>
        <taxon>Orbiliales</taxon>
        <taxon>Orbiliaceae</taxon>
        <taxon>Orbilia</taxon>
    </lineage>
</organism>
<dbReference type="Proteomes" id="UP001375240">
    <property type="component" value="Unassembled WGS sequence"/>
</dbReference>
<evidence type="ECO:0000313" key="2">
    <source>
        <dbReference type="Proteomes" id="UP001375240"/>
    </source>
</evidence>
<evidence type="ECO:0000313" key="1">
    <source>
        <dbReference type="EMBL" id="KAK6341562.1"/>
    </source>
</evidence>
<comment type="caution">
    <text evidence="1">The sequence shown here is derived from an EMBL/GenBank/DDBJ whole genome shotgun (WGS) entry which is preliminary data.</text>
</comment>
<name>A0AAV9UIH9_9PEZI</name>
<proteinExistence type="predicted"/>
<keyword evidence="2" id="KW-1185">Reference proteome</keyword>
<reference evidence="1 2" key="1">
    <citation type="submission" date="2019-10" db="EMBL/GenBank/DDBJ databases">
        <authorList>
            <person name="Palmer J.M."/>
        </authorList>
    </citation>
    <scope>NUCLEOTIDE SEQUENCE [LARGE SCALE GENOMIC DNA]</scope>
    <source>
        <strain evidence="1 2">TWF696</strain>
    </source>
</reference>
<gene>
    <name evidence="1" type="ORF">TWF696_008634</name>
</gene>
<accession>A0AAV9UIH9</accession>
<evidence type="ECO:0008006" key="3">
    <source>
        <dbReference type="Google" id="ProtNLM"/>
    </source>
</evidence>